<feature type="chain" id="PRO_5046425863" description="DUF5105 domain-containing protein" evidence="1">
    <location>
        <begin position="24"/>
        <end position="225"/>
    </location>
</feature>
<evidence type="ECO:0000256" key="1">
    <source>
        <dbReference type="SAM" id="SignalP"/>
    </source>
</evidence>
<keyword evidence="1" id="KW-0732">Signal</keyword>
<accession>A0ABR8PYG7</accession>
<dbReference type="EMBL" id="JACSRA010000039">
    <property type="protein sequence ID" value="MBD7913212.1"/>
    <property type="molecule type" value="Genomic_DNA"/>
</dbReference>
<protein>
    <recommendedName>
        <fullName evidence="4">DUF5105 domain-containing protein</fullName>
    </recommendedName>
</protein>
<sequence length="225" mass="24674">MRRLKKIIAMASMAVLTTGLVLTGCGQKVDPPEVTAEAFYDLYVLGDTTKIENMGVEKSEYENVRETEKTSMKNATRNNIIKGGFTISDEQLNKIADAELGALKKLAPKIETSSTTDDKATVKIATTYADITPVDTKAFNDAMTEIKAMQLTNESEARKKLLDLYVNKLVDGLNAIQPSSDTKEKSFAFKKQKFNVGGKAKDVWVPEDMTVFGTDLGKMITGQNA</sequence>
<keyword evidence="3" id="KW-1185">Reference proteome</keyword>
<feature type="signal peptide" evidence="1">
    <location>
        <begin position="1"/>
        <end position="23"/>
    </location>
</feature>
<organism evidence="2 3">
    <name type="scientific">Clostridium cibarium</name>
    <dbReference type="NCBI Taxonomy" id="2762247"/>
    <lineage>
        <taxon>Bacteria</taxon>
        <taxon>Bacillati</taxon>
        <taxon>Bacillota</taxon>
        <taxon>Clostridia</taxon>
        <taxon>Eubacteriales</taxon>
        <taxon>Clostridiaceae</taxon>
        <taxon>Clostridium</taxon>
    </lineage>
</organism>
<evidence type="ECO:0008006" key="4">
    <source>
        <dbReference type="Google" id="ProtNLM"/>
    </source>
</evidence>
<name>A0ABR8PYG7_9CLOT</name>
<dbReference type="Proteomes" id="UP000627781">
    <property type="component" value="Unassembled WGS sequence"/>
</dbReference>
<evidence type="ECO:0000313" key="2">
    <source>
        <dbReference type="EMBL" id="MBD7913212.1"/>
    </source>
</evidence>
<gene>
    <name evidence="2" type="ORF">H9661_17815</name>
</gene>
<dbReference type="PROSITE" id="PS51257">
    <property type="entry name" value="PROKAR_LIPOPROTEIN"/>
    <property type="match status" value="1"/>
</dbReference>
<reference evidence="2 3" key="1">
    <citation type="submission" date="2020-08" db="EMBL/GenBank/DDBJ databases">
        <title>A Genomic Blueprint of the Chicken Gut Microbiome.</title>
        <authorList>
            <person name="Gilroy R."/>
            <person name="Ravi A."/>
            <person name="Getino M."/>
            <person name="Pursley I."/>
            <person name="Horton D.L."/>
            <person name="Alikhan N.-F."/>
            <person name="Baker D."/>
            <person name="Gharbi K."/>
            <person name="Hall N."/>
            <person name="Watson M."/>
            <person name="Adriaenssens E.M."/>
            <person name="Foster-Nyarko E."/>
            <person name="Jarju S."/>
            <person name="Secka A."/>
            <person name="Antonio M."/>
            <person name="Oren A."/>
            <person name="Chaudhuri R."/>
            <person name="La Ragione R.M."/>
            <person name="Hildebrand F."/>
            <person name="Pallen M.J."/>
        </authorList>
    </citation>
    <scope>NUCLEOTIDE SEQUENCE [LARGE SCALE GENOMIC DNA]</scope>
    <source>
        <strain evidence="2 3">Sa3CVN1</strain>
    </source>
</reference>
<proteinExistence type="predicted"/>
<evidence type="ECO:0000313" key="3">
    <source>
        <dbReference type="Proteomes" id="UP000627781"/>
    </source>
</evidence>
<dbReference type="RefSeq" id="WP_143315226.1">
    <property type="nucleotide sequence ID" value="NZ_JACSRA010000039.1"/>
</dbReference>
<comment type="caution">
    <text evidence="2">The sequence shown here is derived from an EMBL/GenBank/DDBJ whole genome shotgun (WGS) entry which is preliminary data.</text>
</comment>